<dbReference type="Proteomes" id="UP000177011">
    <property type="component" value="Unassembled WGS sequence"/>
</dbReference>
<evidence type="ECO:0000313" key="2">
    <source>
        <dbReference type="Proteomes" id="UP000177011"/>
    </source>
</evidence>
<dbReference type="AlphaFoldDB" id="A0A1F8DYW8"/>
<reference evidence="1 2" key="1">
    <citation type="journal article" date="2016" name="Nat. Commun.">
        <title>Thousands of microbial genomes shed light on interconnected biogeochemical processes in an aquifer system.</title>
        <authorList>
            <person name="Anantharaman K."/>
            <person name="Brown C.T."/>
            <person name="Hug L.A."/>
            <person name="Sharon I."/>
            <person name="Castelle C.J."/>
            <person name="Probst A.J."/>
            <person name="Thomas B.C."/>
            <person name="Singh A."/>
            <person name="Wilkins M.J."/>
            <person name="Karaoz U."/>
            <person name="Brodie E.L."/>
            <person name="Williams K.H."/>
            <person name="Hubbard S.S."/>
            <person name="Banfield J.F."/>
        </authorList>
    </citation>
    <scope>NUCLEOTIDE SEQUENCE [LARGE SCALE GENOMIC DNA]</scope>
</reference>
<dbReference type="EMBL" id="MGIS01000008">
    <property type="protein sequence ID" value="OGM93700.1"/>
    <property type="molecule type" value="Genomic_DNA"/>
</dbReference>
<evidence type="ECO:0000313" key="1">
    <source>
        <dbReference type="EMBL" id="OGM93700.1"/>
    </source>
</evidence>
<dbReference type="Gene3D" id="3.90.550.10">
    <property type="entry name" value="Spore Coat Polysaccharide Biosynthesis Protein SpsA, Chain A"/>
    <property type="match status" value="1"/>
</dbReference>
<accession>A0A1F8DYW8</accession>
<gene>
    <name evidence="1" type="ORF">A2935_01610</name>
</gene>
<dbReference type="InterPro" id="IPR029044">
    <property type="entry name" value="Nucleotide-diphossugar_trans"/>
</dbReference>
<proteinExistence type="predicted"/>
<sequence>MDKGPRLTICSVYHSPETKEFLELNWELVSRLNSAKDWIWTVMDNTPSDSRITVDEKKFIVYKGLDIEFLRDVFSWPEVVSFHHSMAINYLLRRARSRFVMLLDNDFFIVYPEWINSILEHMIKNDLGIFGATYHPQYYKKYRYFPACNCTFIDSTKIDLATVDFTQQFLVHRFLKMAGAKDRKELNDSLSPASSWERLFRKIVKFLGAATKRTKIGYLKDTGYLLYKRFYGRTEVKYETLQAVFRPDMKSRSSLIDSFFPDRWSYIPKKKDYYATIGFREKGLFDFSNNGFEEHMWQGKPFAVHVRRVWKRKDIPECTEILKKTIL</sequence>
<organism evidence="1 2">
    <name type="scientific">Candidatus Wolfebacteria bacterium RIFCSPLOWO2_01_FULL_47_17b</name>
    <dbReference type="NCBI Taxonomy" id="1802558"/>
    <lineage>
        <taxon>Bacteria</taxon>
        <taxon>Candidatus Wolfeibacteriota</taxon>
    </lineage>
</organism>
<dbReference type="SUPFAM" id="SSF53448">
    <property type="entry name" value="Nucleotide-diphospho-sugar transferases"/>
    <property type="match status" value="1"/>
</dbReference>
<protein>
    <submittedName>
        <fullName evidence="1">Uncharacterized protein</fullName>
    </submittedName>
</protein>
<comment type="caution">
    <text evidence="1">The sequence shown here is derived from an EMBL/GenBank/DDBJ whole genome shotgun (WGS) entry which is preliminary data.</text>
</comment>
<name>A0A1F8DYW8_9BACT</name>